<dbReference type="AlphaFoldDB" id="A0A1W1C444"/>
<protein>
    <submittedName>
        <fullName evidence="1">Uncharacterized protein</fullName>
    </submittedName>
</protein>
<reference evidence="1" key="1">
    <citation type="submission" date="2016-10" db="EMBL/GenBank/DDBJ databases">
        <authorList>
            <person name="de Groot N.N."/>
        </authorList>
    </citation>
    <scope>NUCLEOTIDE SEQUENCE</scope>
</reference>
<accession>A0A1W1C444</accession>
<name>A0A1W1C444_9ZZZZ</name>
<proteinExistence type="predicted"/>
<dbReference type="EMBL" id="FPHG01000043">
    <property type="protein sequence ID" value="SFV60525.1"/>
    <property type="molecule type" value="Genomic_DNA"/>
</dbReference>
<sequence length="77" mass="8852">MNEEDMIKRVFLLGILKKESGETLNDVTKYLVNTGMFDMKEAKKVLKELKDKNYIVKEELSIKGLAIAKEAEAEFKL</sequence>
<organism evidence="1">
    <name type="scientific">hydrothermal vent metagenome</name>
    <dbReference type="NCBI Taxonomy" id="652676"/>
    <lineage>
        <taxon>unclassified sequences</taxon>
        <taxon>metagenomes</taxon>
        <taxon>ecological metagenomes</taxon>
    </lineage>
</organism>
<evidence type="ECO:0000313" key="1">
    <source>
        <dbReference type="EMBL" id="SFV60525.1"/>
    </source>
</evidence>
<gene>
    <name evidence="1" type="ORF">MNB_SV-9-791</name>
</gene>